<keyword evidence="2" id="KW-1185">Reference proteome</keyword>
<proteinExistence type="predicted"/>
<evidence type="ECO:0000313" key="1">
    <source>
        <dbReference type="EMBL" id="TMS57155.1"/>
    </source>
</evidence>
<gene>
    <name evidence="1" type="ORF">MW7_014460</name>
</gene>
<dbReference type="EMBL" id="AKCV02000025">
    <property type="protein sequence ID" value="TMS57155.1"/>
    <property type="molecule type" value="Genomic_DNA"/>
</dbReference>
<reference evidence="1" key="1">
    <citation type="submission" date="2019-05" db="EMBL/GenBank/DDBJ databases">
        <title>Revised genome assembly of Burkholderiaceae (previously Ralstonia) sp. PBA.</title>
        <authorList>
            <person name="Gan H.M."/>
        </authorList>
    </citation>
    <scope>NUCLEOTIDE SEQUENCE</scope>
    <source>
        <strain evidence="1">PBA</strain>
    </source>
</reference>
<name>A0ACD3SLM7_9BURK</name>
<accession>A0ACD3SLM7</accession>
<sequence>MQELFTKTVFTMRPGEACWLHVARAQRLHLECAAGIDVWITIDGRGGDHWLRAGDDLALLAGDRLLVSVQPDAAKPVKLALIAPSRAHQTALRKLGRALRWLRPDKSAPTALNA</sequence>
<organism evidence="1 2">
    <name type="scientific">Imbroritus primus</name>
    <dbReference type="NCBI Taxonomy" id="3058603"/>
    <lineage>
        <taxon>Bacteria</taxon>
        <taxon>Pseudomonadati</taxon>
        <taxon>Pseudomonadota</taxon>
        <taxon>Betaproteobacteria</taxon>
        <taxon>Burkholderiales</taxon>
        <taxon>Burkholderiaceae</taxon>
        <taxon>Imbroritus</taxon>
    </lineage>
</organism>
<protein>
    <submittedName>
        <fullName evidence="1">DUF2917 domain-containing protein</fullName>
    </submittedName>
</protein>
<evidence type="ECO:0000313" key="2">
    <source>
        <dbReference type="Proteomes" id="UP000004277"/>
    </source>
</evidence>
<comment type="caution">
    <text evidence="1">The sequence shown here is derived from an EMBL/GenBank/DDBJ whole genome shotgun (WGS) entry which is preliminary data.</text>
</comment>
<dbReference type="Proteomes" id="UP000004277">
    <property type="component" value="Unassembled WGS sequence"/>
</dbReference>